<reference evidence="5" key="2">
    <citation type="submission" date="2020-09" db="EMBL/GenBank/DDBJ databases">
        <authorList>
            <person name="Sun Q."/>
            <person name="Ohkuma M."/>
        </authorList>
    </citation>
    <scope>NUCLEOTIDE SEQUENCE</scope>
    <source>
        <strain evidence="5">JCM 4988</strain>
    </source>
</reference>
<dbReference type="PROSITE" id="PS51470">
    <property type="entry name" value="FG_GAP"/>
    <property type="match status" value="1"/>
</dbReference>
<comment type="caution">
    <text evidence="5">The sequence shown here is derived from an EMBL/GenBank/DDBJ whole genome shotgun (WGS) entry which is preliminary data.</text>
</comment>
<dbReference type="PANTHER" id="PTHR36220:SF1">
    <property type="entry name" value="GAMMA TUBULIN COMPLEX COMPONENT C-TERMINAL DOMAIN-CONTAINING PROTEIN"/>
    <property type="match status" value="1"/>
</dbReference>
<feature type="chain" id="PRO_5038713054" description="VCBS repeat-containing protein" evidence="4">
    <location>
        <begin position="25"/>
        <end position="502"/>
    </location>
</feature>
<name>A0A918QAB2_9ACTN</name>
<keyword evidence="6" id="KW-1185">Reference proteome</keyword>
<keyword evidence="3" id="KW-0325">Glycoprotein</keyword>
<keyword evidence="2" id="KW-0677">Repeat</keyword>
<dbReference type="EMBL" id="BMWG01000009">
    <property type="protein sequence ID" value="GGZ37642.1"/>
    <property type="molecule type" value="Genomic_DNA"/>
</dbReference>
<reference evidence="5" key="1">
    <citation type="journal article" date="2014" name="Int. J. Syst. Evol. Microbiol.">
        <title>Complete genome sequence of Corynebacterium casei LMG S-19264T (=DSM 44701T), isolated from a smear-ripened cheese.</title>
        <authorList>
            <consortium name="US DOE Joint Genome Institute (JGI-PGF)"/>
            <person name="Walter F."/>
            <person name="Albersmeier A."/>
            <person name="Kalinowski J."/>
            <person name="Ruckert C."/>
        </authorList>
    </citation>
    <scope>NUCLEOTIDE SEQUENCE</scope>
    <source>
        <strain evidence="5">JCM 4988</strain>
    </source>
</reference>
<organism evidence="5 6">
    <name type="scientific">Streptomyces inusitatus</name>
    <dbReference type="NCBI Taxonomy" id="68221"/>
    <lineage>
        <taxon>Bacteria</taxon>
        <taxon>Bacillati</taxon>
        <taxon>Actinomycetota</taxon>
        <taxon>Actinomycetes</taxon>
        <taxon>Kitasatosporales</taxon>
        <taxon>Streptomycetaceae</taxon>
        <taxon>Streptomyces</taxon>
    </lineage>
</organism>
<dbReference type="AlphaFoldDB" id="A0A918QAB2"/>
<evidence type="ECO:0000256" key="1">
    <source>
        <dbReference type="ARBA" id="ARBA00022729"/>
    </source>
</evidence>
<dbReference type="InterPro" id="IPR013517">
    <property type="entry name" value="FG-GAP"/>
</dbReference>
<evidence type="ECO:0008006" key="7">
    <source>
        <dbReference type="Google" id="ProtNLM"/>
    </source>
</evidence>
<dbReference type="PANTHER" id="PTHR36220">
    <property type="entry name" value="UNNAMED PRODUCT"/>
    <property type="match status" value="1"/>
</dbReference>
<dbReference type="InterPro" id="IPR028994">
    <property type="entry name" value="Integrin_alpha_N"/>
</dbReference>
<proteinExistence type="predicted"/>
<sequence>MTAAASVLALALSAGTPLVPQAIAAAGCSGVESDFNGDGVRDTAIADPEATIGTHQRAGKIIIVYGAGKGTLELSQETTGVPGAAEPNDQYGHTLAGYDANSDGCADLVVGTPYEDIGTEADSGQVHIIFGSPAGLNGDKPVTEHIQGAGKSLGGGAEAGDWTGYALTAGKTSSGSPYLVIGAPGESIGTLQDAGHFFYVHGTAQTVVSVNQGTDTGGAVPGDVETDDRFGASLAATPTHFAVGTPGEALERTTFAGGVALFSHALVSGHPKPLFGISQDHAGVSNPKEPGDGFGTALAMIPYRTSGTGTPTDSLLAVGIPGEDLSTTVDAGAVQVFRVNAAGAFTEQSWIDQNTSEVEQRSQAGDFFGQRLAAVNTSPNTAATGATVRLAIGVPGKQSSGEHRDKGGVQIVPLDGPPGASDSWIDPGYGIPGTPTVSRLAGMSLAATPTMLYVGMPYGPVEGHAVHGFPWNVTTGGAPTQTLKPGEGGIPAGSTAFGAVVR</sequence>
<keyword evidence="1 4" id="KW-0732">Signal</keyword>
<evidence type="ECO:0000256" key="3">
    <source>
        <dbReference type="ARBA" id="ARBA00023180"/>
    </source>
</evidence>
<evidence type="ECO:0000313" key="5">
    <source>
        <dbReference type="EMBL" id="GGZ37642.1"/>
    </source>
</evidence>
<dbReference type="Gene3D" id="2.130.10.130">
    <property type="entry name" value="Integrin alpha, N-terminal"/>
    <property type="match status" value="1"/>
</dbReference>
<protein>
    <recommendedName>
        <fullName evidence="7">VCBS repeat-containing protein</fullName>
    </recommendedName>
</protein>
<evidence type="ECO:0000256" key="2">
    <source>
        <dbReference type="ARBA" id="ARBA00022737"/>
    </source>
</evidence>
<feature type="signal peptide" evidence="4">
    <location>
        <begin position="1"/>
        <end position="24"/>
    </location>
</feature>
<gene>
    <name evidence="5" type="ORF">GCM10010387_34780</name>
</gene>
<dbReference type="SMART" id="SM00191">
    <property type="entry name" value="Int_alpha"/>
    <property type="match status" value="4"/>
</dbReference>
<accession>A0A918QAB2</accession>
<dbReference type="Pfam" id="PF01839">
    <property type="entry name" value="FG-GAP"/>
    <property type="match status" value="1"/>
</dbReference>
<dbReference type="RefSeq" id="WP_229869168.1">
    <property type="nucleotide sequence ID" value="NZ_BMWG01000009.1"/>
</dbReference>
<evidence type="ECO:0000256" key="4">
    <source>
        <dbReference type="SAM" id="SignalP"/>
    </source>
</evidence>
<dbReference type="SUPFAM" id="SSF69318">
    <property type="entry name" value="Integrin alpha N-terminal domain"/>
    <property type="match status" value="1"/>
</dbReference>
<dbReference type="InterPro" id="IPR013519">
    <property type="entry name" value="Int_alpha_beta-p"/>
</dbReference>
<evidence type="ECO:0000313" key="6">
    <source>
        <dbReference type="Proteomes" id="UP000630936"/>
    </source>
</evidence>
<dbReference type="Proteomes" id="UP000630936">
    <property type="component" value="Unassembled WGS sequence"/>
</dbReference>